<proteinExistence type="predicted"/>
<feature type="transmembrane region" description="Helical" evidence="1">
    <location>
        <begin position="335"/>
        <end position="353"/>
    </location>
</feature>
<dbReference type="EMBL" id="HBUF01267380">
    <property type="protein sequence ID" value="CAG6684440.1"/>
    <property type="molecule type" value="Transcribed_RNA"/>
</dbReference>
<evidence type="ECO:0000256" key="1">
    <source>
        <dbReference type="SAM" id="Phobius"/>
    </source>
</evidence>
<dbReference type="EMBL" id="HBUF01067549">
    <property type="protein sequence ID" value="CAG6628172.1"/>
    <property type="molecule type" value="Transcribed_RNA"/>
</dbReference>
<keyword evidence="1" id="KW-0812">Transmembrane</keyword>
<dbReference type="EMBL" id="HBUF01578425">
    <property type="protein sequence ID" value="CAG6769280.1"/>
    <property type="molecule type" value="Transcribed_RNA"/>
</dbReference>
<name>A0A8D8X7H4_9HEMI</name>
<dbReference type="InterPro" id="IPR011701">
    <property type="entry name" value="MFS"/>
</dbReference>
<dbReference type="EMBL" id="HBUF01067550">
    <property type="protein sequence ID" value="CAG6628173.1"/>
    <property type="molecule type" value="Transcribed_RNA"/>
</dbReference>
<keyword evidence="1" id="KW-0472">Membrane</keyword>
<feature type="transmembrane region" description="Helical" evidence="1">
    <location>
        <begin position="359"/>
        <end position="377"/>
    </location>
</feature>
<dbReference type="Gene3D" id="1.20.1250.20">
    <property type="entry name" value="MFS general substrate transporter like domains"/>
    <property type="match status" value="1"/>
</dbReference>
<feature type="transmembrane region" description="Helical" evidence="1">
    <location>
        <begin position="201"/>
        <end position="220"/>
    </location>
</feature>
<evidence type="ECO:0000313" key="2">
    <source>
        <dbReference type="EMBL" id="CAG6684440.1"/>
    </source>
</evidence>
<accession>A0A8D8X7H4</accession>
<sequence>MDDPDSGLATCSDVPSCSEVICHSRKQAPPTLRQHYYPEGGWGWLVVAIAVVVQILTHGLHMAAGILLSFTGKRFPTASSTDLGWLGALSMGMSLFASPVIIAFCRRKSTRLTAVMGGLVTALGCLFTSFASQFHQLFLSYGLVVGVGVGMTRDCSTLMVAQYFKRKREFVEIFIVSGSGFGITLMSVFIQGSITKIGWRLGLHLVSAVVFLTFFLGTCYRSASLYHPQRRAILHLKNQKRKIKDKNKQDDKPPFLDFSTLKSKTVRILLISTGISAFGINTPIFFLVHQAEEDGLGDSAPLLQTYMGLAYSLGCVAFGTVVVHNSVECRIARQYLCQAAVFMCGLSILALTAVHGNKYGYILFTWIYGIFCGGYHYSLKMYTYERVRARNFARTWGFVQCSQAIPIFIGVPISGYIDVGCGGKSGYYFSSTCVLVGSLSLFFIDLHRRSLARHKHNEFGPRQLCVSDSCPKRRKLSFSTEPEEVAIVDQTQQPVTTNLTPVANPGATDKPELTCISEEGIADMDLADNLLDDLDYIGDCITSCNKVENYLMLSEFENNLIAEIPIVMDRKGRRWSLARQATAAPPVASAEINDAESEDGNGNVKNSTKWKLLQSGNTVPVSVPVPSGRLITVIDENSV</sequence>
<dbReference type="Pfam" id="PF07690">
    <property type="entry name" value="MFS_1"/>
    <property type="match status" value="1"/>
</dbReference>
<organism evidence="2">
    <name type="scientific">Cacopsylla melanoneura</name>
    <dbReference type="NCBI Taxonomy" id="428564"/>
    <lineage>
        <taxon>Eukaryota</taxon>
        <taxon>Metazoa</taxon>
        <taxon>Ecdysozoa</taxon>
        <taxon>Arthropoda</taxon>
        <taxon>Hexapoda</taxon>
        <taxon>Insecta</taxon>
        <taxon>Pterygota</taxon>
        <taxon>Neoptera</taxon>
        <taxon>Paraneoptera</taxon>
        <taxon>Hemiptera</taxon>
        <taxon>Sternorrhyncha</taxon>
        <taxon>Psylloidea</taxon>
        <taxon>Psyllidae</taxon>
        <taxon>Psyllinae</taxon>
        <taxon>Cacopsylla</taxon>
    </lineage>
</organism>
<dbReference type="InterPro" id="IPR050327">
    <property type="entry name" value="Proton-linked_MCT"/>
</dbReference>
<feature type="transmembrane region" description="Helical" evidence="1">
    <location>
        <begin position="173"/>
        <end position="195"/>
    </location>
</feature>
<feature type="transmembrane region" description="Helical" evidence="1">
    <location>
        <begin position="268"/>
        <end position="291"/>
    </location>
</feature>
<dbReference type="EMBL" id="HBUF01403349">
    <property type="protein sequence ID" value="CAG6737457.1"/>
    <property type="molecule type" value="Transcribed_RNA"/>
</dbReference>
<dbReference type="EMBL" id="HBUF01403350">
    <property type="protein sequence ID" value="CAG6737458.1"/>
    <property type="molecule type" value="Transcribed_RNA"/>
</dbReference>
<feature type="transmembrane region" description="Helical" evidence="1">
    <location>
        <begin position="303"/>
        <end position="323"/>
    </location>
</feature>
<dbReference type="PANTHER" id="PTHR11360:SF251">
    <property type="entry name" value="MAJOR FACILITATOR SUPERFAMILY (MFS) PROFILE DOMAIN-CONTAINING PROTEIN"/>
    <property type="match status" value="1"/>
</dbReference>
<feature type="transmembrane region" description="Helical" evidence="1">
    <location>
        <begin position="427"/>
        <end position="446"/>
    </location>
</feature>
<feature type="transmembrane region" description="Helical" evidence="1">
    <location>
        <begin position="83"/>
        <end position="105"/>
    </location>
</feature>
<feature type="transmembrane region" description="Helical" evidence="1">
    <location>
        <begin position="42"/>
        <end position="71"/>
    </location>
</feature>
<dbReference type="EMBL" id="HBUF01403348">
    <property type="protein sequence ID" value="CAG6737456.1"/>
    <property type="molecule type" value="Transcribed_RNA"/>
</dbReference>
<dbReference type="GO" id="GO:0022857">
    <property type="term" value="F:transmembrane transporter activity"/>
    <property type="evidence" value="ECO:0007669"/>
    <property type="project" value="InterPro"/>
</dbReference>
<feature type="transmembrane region" description="Helical" evidence="1">
    <location>
        <begin position="112"/>
        <end position="132"/>
    </location>
</feature>
<keyword evidence="1" id="KW-1133">Transmembrane helix</keyword>
<dbReference type="InterPro" id="IPR036259">
    <property type="entry name" value="MFS_trans_sf"/>
</dbReference>
<protein>
    <submittedName>
        <fullName evidence="2">Monocarboxylate transporter 10</fullName>
    </submittedName>
</protein>
<dbReference type="PANTHER" id="PTHR11360">
    <property type="entry name" value="MONOCARBOXYLATE TRANSPORTER"/>
    <property type="match status" value="1"/>
</dbReference>
<feature type="transmembrane region" description="Helical" evidence="1">
    <location>
        <begin position="397"/>
        <end position="415"/>
    </location>
</feature>
<reference evidence="2" key="1">
    <citation type="submission" date="2021-05" db="EMBL/GenBank/DDBJ databases">
        <authorList>
            <person name="Alioto T."/>
            <person name="Alioto T."/>
            <person name="Gomez Garrido J."/>
        </authorList>
    </citation>
    <scope>NUCLEOTIDE SEQUENCE</scope>
</reference>
<dbReference type="SUPFAM" id="SSF103473">
    <property type="entry name" value="MFS general substrate transporter"/>
    <property type="match status" value="1"/>
</dbReference>
<dbReference type="EMBL" id="HBUF01267378">
    <property type="protein sequence ID" value="CAG6684437.1"/>
    <property type="molecule type" value="Transcribed_RNA"/>
</dbReference>
<feature type="transmembrane region" description="Helical" evidence="1">
    <location>
        <begin position="138"/>
        <end position="161"/>
    </location>
</feature>
<dbReference type="AlphaFoldDB" id="A0A8D8X7H4"/>